<dbReference type="OrthoDB" id="952844at2"/>
<dbReference type="Gene3D" id="3.40.50.2000">
    <property type="entry name" value="Glycogen Phosphorylase B"/>
    <property type="match status" value="2"/>
</dbReference>
<proteinExistence type="predicted"/>
<dbReference type="Pfam" id="PF00534">
    <property type="entry name" value="Glycos_transf_1"/>
    <property type="match status" value="1"/>
</dbReference>
<organism evidence="2 3">
    <name type="scientific">Niastella yeongjuensis</name>
    <dbReference type="NCBI Taxonomy" id="354355"/>
    <lineage>
        <taxon>Bacteria</taxon>
        <taxon>Pseudomonadati</taxon>
        <taxon>Bacteroidota</taxon>
        <taxon>Chitinophagia</taxon>
        <taxon>Chitinophagales</taxon>
        <taxon>Chitinophagaceae</taxon>
        <taxon>Niastella</taxon>
    </lineage>
</organism>
<name>A0A1V9EXH8_9BACT</name>
<dbReference type="Proteomes" id="UP000192610">
    <property type="component" value="Unassembled WGS sequence"/>
</dbReference>
<feature type="domain" description="Glycosyl transferase family 1" evidence="1">
    <location>
        <begin position="196"/>
        <end position="354"/>
    </location>
</feature>
<dbReference type="InterPro" id="IPR001296">
    <property type="entry name" value="Glyco_trans_1"/>
</dbReference>
<evidence type="ECO:0000313" key="2">
    <source>
        <dbReference type="EMBL" id="OQP50828.1"/>
    </source>
</evidence>
<dbReference type="SUPFAM" id="SSF53756">
    <property type="entry name" value="UDP-Glycosyltransferase/glycogen phosphorylase"/>
    <property type="match status" value="1"/>
</dbReference>
<sequence length="381" mass="43991">MKIVIYNINSFGGNYEYAKALFDTTQKWGKIERCSLLVPTISPLADGPNLCKILMSDKPGMSNRVLRQFHFVYRSFVNPWRFYKFLKKQQPSIVVFNDFDQLSSIVWSFFFNKLRKRHLFGVILHDPDRDHYFAQKGISAYTMKKVMSIMDVAFHHGYIPTKSYYSETLRKVEIPHGIYTPAPVDAGFQSFLREQKGRDNLIGILGNIRDEKNYEIIIESLKNLPNTKLLIAGSPASSSVNTQLYREKIRQDGLEERVIWVEKFLSDNELIAAITVCDVISLYYKETFTSQSGILNLIAPFKKRVIVSNGESSLKQVVLKYQIGVLVEPGNKHAFVETAQKLLTEEQQLFDEKWTKYLNDHSWENNIKTIVKTFETLKPGS</sequence>
<gene>
    <name evidence="2" type="ORF">A4H97_03105</name>
</gene>
<evidence type="ECO:0000313" key="3">
    <source>
        <dbReference type="Proteomes" id="UP000192610"/>
    </source>
</evidence>
<dbReference type="RefSeq" id="WP_081199267.1">
    <property type="nucleotide sequence ID" value="NZ_FOCZ01000001.1"/>
</dbReference>
<reference evidence="3" key="1">
    <citation type="submission" date="2016-04" db="EMBL/GenBank/DDBJ databases">
        <authorList>
            <person name="Chen L."/>
            <person name="Zhuang W."/>
            <person name="Wang G."/>
        </authorList>
    </citation>
    <scope>NUCLEOTIDE SEQUENCE [LARGE SCALE GENOMIC DNA]</scope>
    <source>
        <strain evidence="3">17621</strain>
    </source>
</reference>
<evidence type="ECO:0000259" key="1">
    <source>
        <dbReference type="Pfam" id="PF00534"/>
    </source>
</evidence>
<accession>A0A1V9EXH8</accession>
<keyword evidence="3" id="KW-1185">Reference proteome</keyword>
<dbReference type="STRING" id="354355.SAMN05660816_00320"/>
<dbReference type="EMBL" id="LVXG01000012">
    <property type="protein sequence ID" value="OQP50828.1"/>
    <property type="molecule type" value="Genomic_DNA"/>
</dbReference>
<comment type="caution">
    <text evidence="2">The sequence shown here is derived from an EMBL/GenBank/DDBJ whole genome shotgun (WGS) entry which is preliminary data.</text>
</comment>
<dbReference type="GO" id="GO:0016757">
    <property type="term" value="F:glycosyltransferase activity"/>
    <property type="evidence" value="ECO:0007669"/>
    <property type="project" value="InterPro"/>
</dbReference>
<protein>
    <recommendedName>
        <fullName evidence="1">Glycosyl transferase family 1 domain-containing protein</fullName>
    </recommendedName>
</protein>
<dbReference type="AlphaFoldDB" id="A0A1V9EXH8"/>